<comment type="function">
    <text evidence="1">Key component of the cytosolic iron-sulfur protein assembly (CIA) complex, a multiprotein complex that mediates the incorporation of iron-sulfur cluster into apoproteins specifically involved in DNA metabolism and genomic integrity. In the CIA complex, MMS19 acts as an adapter between early-acting CIA components and a subset of cellular target iron-sulfur proteins.</text>
</comment>
<sequence length="777" mass="86481">MEFEISIANCISKERLQEEDVKCISDLLSRRKISLEDVVSSLESELVSPIASQKKRGIEIIEQLLWSYLPNKDFTTGHIKLICCFVLNYISDWACVDGVVGIIKCILSCEDAETLKQIRIDIRDDETVRDEYSFSPIIALKQRQEEGEAGRPDLGPGRTIRGGRYLKSYAEICSYHKFNNHFGIKDAESDEDLYCMSIVFYLVTQVLYRAPTRQLIYTSRIKIVDLLLFVFGRRDFHSELERLGPGVVPIVVQHIENEKDPRVLIKAFPLIQHVLEDFQEIISQYDSSITTRESSGPGERGQSGDEPEPEPEFDLYQLYMGRVPRLSDDERRSQELRHGSKEAEEEEETRQESGSDLSFGDSCGILSGLISEVLFSYFPLQFQSPTSQLPRLGAVSPKDLKSAYFSVITCSSLTQDSLVQAIVEYMDTQGLLESMITSYEDLNFGDEEEFRRYLDSSETSNQLTNKPIHLRQPDQDILSESLALLSMVSYEIDPKVINKYISSIFLLIGELLKNIVISTEQTNCLLLRVLFIFINHELRFKNGREIINTALSRSVIPKLLLKLSSDQQLDAFALNILDIFVLTRDRGVIRNITESFLLVDIAKNDTPDRIHINSKLLATLYILADVKAPDLESVSSAQDVQLSGEICQPPAGGAGSFSSRACEFLESAGVQGGGRVGVPPPRPGAVSVLSAPTAGMCPERPGRRRRRALLPAAPPCCCLQTGPSLGPTGLRLGGPDVHGGCGEGGPTGDGLRPSRQDQQLRAGVYFGELESGQMDGN</sequence>
<dbReference type="InterPro" id="IPR029240">
    <property type="entry name" value="MMS19_N"/>
</dbReference>
<evidence type="ECO:0000256" key="1">
    <source>
        <dbReference type="RuleBase" id="RU367072"/>
    </source>
</evidence>
<dbReference type="EMBL" id="JAPCXB010000223">
    <property type="protein sequence ID" value="KAJ1604659.1"/>
    <property type="molecule type" value="Genomic_DNA"/>
</dbReference>
<comment type="caution">
    <text evidence="4">The sequence shown here is derived from an EMBL/GenBank/DDBJ whole genome shotgun (WGS) entry which is preliminary data.</text>
</comment>
<reference evidence="4" key="1">
    <citation type="submission" date="2022-10" db="EMBL/GenBank/DDBJ databases">
        <title>Adaptive evolution leads to modifications in subtelomeric GC content in a zoonotic Cryptosporidium species.</title>
        <authorList>
            <person name="Li J."/>
            <person name="Feng Y."/>
            <person name="Xiao L."/>
        </authorList>
    </citation>
    <scope>NUCLEOTIDE SEQUENCE</scope>
    <source>
        <strain evidence="4">25894</strain>
    </source>
</reference>
<gene>
    <name evidence="4" type="ORF">OJ252_3672</name>
</gene>
<feature type="region of interest" description="Disordered" evidence="2">
    <location>
        <begin position="328"/>
        <end position="357"/>
    </location>
</feature>
<keyword evidence="1" id="KW-0234">DNA repair</keyword>
<comment type="subcellular location">
    <subcellularLocation>
        <location evidence="1">Nucleus</location>
    </subcellularLocation>
</comment>
<keyword evidence="1" id="KW-0539">Nucleus</keyword>
<dbReference type="PANTHER" id="PTHR12891">
    <property type="entry name" value="DNA REPAIR/TRANSCRIPTION PROTEIN MET18/MMS19"/>
    <property type="match status" value="1"/>
</dbReference>
<dbReference type="PANTHER" id="PTHR12891:SF0">
    <property type="entry name" value="MMS19 NUCLEOTIDE EXCISION REPAIR PROTEIN HOMOLOG"/>
    <property type="match status" value="1"/>
</dbReference>
<keyword evidence="5" id="KW-1185">Reference proteome</keyword>
<name>A0ABQ8P232_9CRYT</name>
<dbReference type="Pfam" id="PF14500">
    <property type="entry name" value="MMS19_N"/>
    <property type="match status" value="1"/>
</dbReference>
<organism evidence="4 5">
    <name type="scientific">Cryptosporidium canis</name>
    <dbReference type="NCBI Taxonomy" id="195482"/>
    <lineage>
        <taxon>Eukaryota</taxon>
        <taxon>Sar</taxon>
        <taxon>Alveolata</taxon>
        <taxon>Apicomplexa</taxon>
        <taxon>Conoidasida</taxon>
        <taxon>Coccidia</taxon>
        <taxon>Eucoccidiorida</taxon>
        <taxon>Eimeriorina</taxon>
        <taxon>Cryptosporidiidae</taxon>
        <taxon>Cryptosporidium</taxon>
    </lineage>
</organism>
<dbReference type="InterPro" id="IPR039920">
    <property type="entry name" value="MMS19"/>
</dbReference>
<protein>
    <recommendedName>
        <fullName evidence="1">MMS19 nucleotide excision repair protein</fullName>
    </recommendedName>
</protein>
<evidence type="ECO:0000256" key="2">
    <source>
        <dbReference type="SAM" id="MobiDB-lite"/>
    </source>
</evidence>
<evidence type="ECO:0000313" key="4">
    <source>
        <dbReference type="EMBL" id="KAJ1604659.1"/>
    </source>
</evidence>
<comment type="similarity">
    <text evidence="1">Belongs to the MET18/MMS19 family.</text>
</comment>
<feature type="domain" description="MMS19 N-terminal" evidence="3">
    <location>
        <begin position="203"/>
        <end position="279"/>
    </location>
</feature>
<dbReference type="Proteomes" id="UP001071777">
    <property type="component" value="Unassembled WGS sequence"/>
</dbReference>
<feature type="region of interest" description="Disordered" evidence="2">
    <location>
        <begin position="289"/>
        <end position="312"/>
    </location>
</feature>
<keyword evidence="1" id="KW-0227">DNA damage</keyword>
<proteinExistence type="inferred from homology"/>
<evidence type="ECO:0000259" key="3">
    <source>
        <dbReference type="Pfam" id="PF14500"/>
    </source>
</evidence>
<feature type="compositionally biased region" description="Basic and acidic residues" evidence="2">
    <location>
        <begin position="328"/>
        <end position="342"/>
    </location>
</feature>
<accession>A0ABQ8P232</accession>
<evidence type="ECO:0000313" key="5">
    <source>
        <dbReference type="Proteomes" id="UP001071777"/>
    </source>
</evidence>